<reference evidence="10 11" key="1">
    <citation type="submission" date="2016-09" db="EMBL/GenBank/DDBJ databases">
        <title>Alteromonas lipolytica, a new species isolated from sea water.</title>
        <authorList>
            <person name="Wu Y.-H."/>
            <person name="Cheng H."/>
            <person name="Xu X.-W."/>
        </authorList>
    </citation>
    <scope>NUCLEOTIDE SEQUENCE [LARGE SCALE GENOMIC DNA]</scope>
    <source>
        <strain evidence="10 11">JW12</strain>
    </source>
</reference>
<dbReference type="InterPro" id="IPR002078">
    <property type="entry name" value="Sigma_54_int"/>
</dbReference>
<feature type="domain" description="PAS" evidence="9">
    <location>
        <begin position="91"/>
        <end position="135"/>
    </location>
</feature>
<keyword evidence="3" id="KW-0805">Transcription regulation</keyword>
<evidence type="ECO:0000256" key="5">
    <source>
        <dbReference type="ARBA" id="ARBA00023163"/>
    </source>
</evidence>
<keyword evidence="2" id="KW-0067">ATP-binding</keyword>
<dbReference type="PROSITE" id="PS50045">
    <property type="entry name" value="SIGMA54_INTERACT_4"/>
    <property type="match status" value="1"/>
</dbReference>
<dbReference type="GO" id="GO:0006355">
    <property type="term" value="P:regulation of DNA-templated transcription"/>
    <property type="evidence" value="ECO:0007669"/>
    <property type="project" value="InterPro"/>
</dbReference>
<name>A0A1E8FIE5_9ALTE</name>
<dbReference type="SUPFAM" id="SSF46689">
    <property type="entry name" value="Homeodomain-like"/>
    <property type="match status" value="1"/>
</dbReference>
<feature type="compositionally biased region" description="Polar residues" evidence="7">
    <location>
        <begin position="485"/>
        <end position="494"/>
    </location>
</feature>
<feature type="region of interest" description="Disordered" evidence="7">
    <location>
        <begin position="477"/>
        <end position="501"/>
    </location>
</feature>
<evidence type="ECO:0000259" key="8">
    <source>
        <dbReference type="PROSITE" id="PS50045"/>
    </source>
</evidence>
<dbReference type="Pfam" id="PF25601">
    <property type="entry name" value="AAA_lid_14"/>
    <property type="match status" value="1"/>
</dbReference>
<evidence type="ECO:0000256" key="2">
    <source>
        <dbReference type="ARBA" id="ARBA00022840"/>
    </source>
</evidence>
<dbReference type="InterPro" id="IPR009057">
    <property type="entry name" value="Homeodomain-like_sf"/>
</dbReference>
<dbReference type="PANTHER" id="PTHR32071">
    <property type="entry name" value="TRANSCRIPTIONAL REGULATORY PROTEIN"/>
    <property type="match status" value="1"/>
</dbReference>
<dbReference type="Gene3D" id="3.30.450.20">
    <property type="entry name" value="PAS domain"/>
    <property type="match status" value="1"/>
</dbReference>
<dbReference type="Gene3D" id="1.10.10.60">
    <property type="entry name" value="Homeodomain-like"/>
    <property type="match status" value="1"/>
</dbReference>
<dbReference type="SUPFAM" id="SSF52540">
    <property type="entry name" value="P-loop containing nucleoside triphosphate hydrolases"/>
    <property type="match status" value="1"/>
</dbReference>
<dbReference type="InterPro" id="IPR035965">
    <property type="entry name" value="PAS-like_dom_sf"/>
</dbReference>
<evidence type="ECO:0000256" key="4">
    <source>
        <dbReference type="ARBA" id="ARBA00023125"/>
    </source>
</evidence>
<dbReference type="InterPro" id="IPR027417">
    <property type="entry name" value="P-loop_NTPase"/>
</dbReference>
<sequence length="553" mass="61810">MSLKDLKGFIISSQDKGILLASGVGEEKTVQALVKTPAWVQEAVSKRIVPIDTQDSRYIGLFAPNDDKYILLLMDEANDAVMEFLLGVDFSTNILEQILTDPYDAMVVANRQGRLAYLSPVHEKFFGLKHGEAIGAKVTDVIPNSRLCDVIKTGVAEVGQVLQMGDTQRVTSRHPIRRDGEIVGAIGRVMFKGPQQIEKMSRKITALEKRLAEYERESKSDKVKEKYLDAIIGQSLAIEAVRRQIKKVAALDVPVLIQGESGTGKELVARALHMYSQRSDSNLVTVNAAALPATLVESELFGYEAGAFTGAHRKGRPGKFEQADGGTIFLDEIGDMPLEVQSKLLRVLQERIVERVGGDKPKSVDFRLCSATNHNLEDLVEENKFRLDLFYRISPVCITLPSLEERKEDIPLLLRHFMQEMADKYDKANVEVESNVVDYLMSRRWPGNIRQLRHEVERAFVFAENGVLRIEDFGGESGGSRSFGAQPQNRNNRLTGGGMTDGTIKEATARVELEMISDCMVRFRGNKKKVADHLGISRSYLYKKLEELNIHED</sequence>
<keyword evidence="4" id="KW-0238">DNA-binding</keyword>
<dbReference type="InterPro" id="IPR025944">
    <property type="entry name" value="Sigma_54_int_dom_CS"/>
</dbReference>
<dbReference type="InterPro" id="IPR002197">
    <property type="entry name" value="HTH_Fis"/>
</dbReference>
<dbReference type="Gene3D" id="3.40.50.300">
    <property type="entry name" value="P-loop containing nucleotide triphosphate hydrolases"/>
    <property type="match status" value="1"/>
</dbReference>
<dbReference type="AlphaFoldDB" id="A0A1E8FIE5"/>
<dbReference type="PRINTS" id="PR01590">
    <property type="entry name" value="HTHFIS"/>
</dbReference>
<keyword evidence="1" id="KW-0547">Nucleotide-binding</keyword>
<dbReference type="InterPro" id="IPR003593">
    <property type="entry name" value="AAA+_ATPase"/>
</dbReference>
<dbReference type="PROSITE" id="PS00676">
    <property type="entry name" value="SIGMA54_INTERACT_2"/>
    <property type="match status" value="1"/>
</dbReference>
<evidence type="ECO:0000313" key="10">
    <source>
        <dbReference type="EMBL" id="OFI35664.1"/>
    </source>
</evidence>
<dbReference type="GO" id="GO:0043565">
    <property type="term" value="F:sequence-specific DNA binding"/>
    <property type="evidence" value="ECO:0007669"/>
    <property type="project" value="InterPro"/>
</dbReference>
<dbReference type="OrthoDB" id="9804019at2"/>
<keyword evidence="11" id="KW-1185">Reference proteome</keyword>
<dbReference type="InterPro" id="IPR025943">
    <property type="entry name" value="Sigma_54_int_dom_ATP-bd_2"/>
</dbReference>
<evidence type="ECO:0000259" key="9">
    <source>
        <dbReference type="PROSITE" id="PS50112"/>
    </source>
</evidence>
<dbReference type="EMBL" id="MJIC01000009">
    <property type="protein sequence ID" value="OFI35664.1"/>
    <property type="molecule type" value="Genomic_DNA"/>
</dbReference>
<dbReference type="SMART" id="SM00382">
    <property type="entry name" value="AAA"/>
    <property type="match status" value="1"/>
</dbReference>
<dbReference type="Pfam" id="PF00158">
    <property type="entry name" value="Sigma54_activat"/>
    <property type="match status" value="1"/>
</dbReference>
<comment type="caution">
    <text evidence="10">The sequence shown here is derived from an EMBL/GenBank/DDBJ whole genome shotgun (WGS) entry which is preliminary data.</text>
</comment>
<dbReference type="InterPro" id="IPR000014">
    <property type="entry name" value="PAS"/>
</dbReference>
<dbReference type="STRING" id="1856405.BFC17_12995"/>
<dbReference type="GO" id="GO:0005524">
    <property type="term" value="F:ATP binding"/>
    <property type="evidence" value="ECO:0007669"/>
    <property type="project" value="UniProtKB-KW"/>
</dbReference>
<feature type="domain" description="Sigma-54 factor interaction" evidence="8">
    <location>
        <begin position="231"/>
        <end position="461"/>
    </location>
</feature>
<dbReference type="Proteomes" id="UP000176037">
    <property type="component" value="Unassembled WGS sequence"/>
</dbReference>
<dbReference type="RefSeq" id="WP_070175408.1">
    <property type="nucleotide sequence ID" value="NZ_BMJR01000006.1"/>
</dbReference>
<dbReference type="FunFam" id="3.40.50.300:FF:000006">
    <property type="entry name" value="DNA-binding transcriptional regulator NtrC"/>
    <property type="match status" value="1"/>
</dbReference>
<dbReference type="SUPFAM" id="SSF55785">
    <property type="entry name" value="PYP-like sensor domain (PAS domain)"/>
    <property type="match status" value="1"/>
</dbReference>
<evidence type="ECO:0000256" key="3">
    <source>
        <dbReference type="ARBA" id="ARBA00023015"/>
    </source>
</evidence>
<feature type="coiled-coil region" evidence="6">
    <location>
        <begin position="197"/>
        <end position="224"/>
    </location>
</feature>
<dbReference type="PROSITE" id="PS50112">
    <property type="entry name" value="PAS"/>
    <property type="match status" value="1"/>
</dbReference>
<dbReference type="CDD" id="cd00009">
    <property type="entry name" value="AAA"/>
    <property type="match status" value="1"/>
</dbReference>
<dbReference type="InterPro" id="IPR058031">
    <property type="entry name" value="AAA_lid_NorR"/>
</dbReference>
<dbReference type="NCBIfam" id="TIGR00229">
    <property type="entry name" value="sensory_box"/>
    <property type="match status" value="1"/>
</dbReference>
<evidence type="ECO:0000256" key="7">
    <source>
        <dbReference type="SAM" id="MobiDB-lite"/>
    </source>
</evidence>
<evidence type="ECO:0000256" key="6">
    <source>
        <dbReference type="SAM" id="Coils"/>
    </source>
</evidence>
<evidence type="ECO:0000256" key="1">
    <source>
        <dbReference type="ARBA" id="ARBA00022741"/>
    </source>
</evidence>
<dbReference type="PROSITE" id="PS00675">
    <property type="entry name" value="SIGMA54_INTERACT_1"/>
    <property type="match status" value="1"/>
</dbReference>
<gene>
    <name evidence="10" type="ORF">BFC17_12995</name>
</gene>
<dbReference type="PANTHER" id="PTHR32071:SF57">
    <property type="entry name" value="C4-DICARBOXYLATE TRANSPORT TRANSCRIPTIONAL REGULATORY PROTEIN DCTD"/>
    <property type="match status" value="1"/>
</dbReference>
<dbReference type="InterPro" id="IPR025662">
    <property type="entry name" value="Sigma_54_int_dom_ATP-bd_1"/>
</dbReference>
<keyword evidence="5" id="KW-0804">Transcription</keyword>
<keyword evidence="6" id="KW-0175">Coiled coil</keyword>
<accession>A0A1E8FIE5</accession>
<evidence type="ECO:0000313" key="11">
    <source>
        <dbReference type="Proteomes" id="UP000176037"/>
    </source>
</evidence>
<dbReference type="PROSITE" id="PS00688">
    <property type="entry name" value="SIGMA54_INTERACT_3"/>
    <property type="match status" value="1"/>
</dbReference>
<protein>
    <submittedName>
        <fullName evidence="10">Sigma-54-dependent Fis family transcriptional regulator</fullName>
    </submittedName>
</protein>
<dbReference type="Gene3D" id="1.10.8.60">
    <property type="match status" value="1"/>
</dbReference>
<organism evidence="10 11">
    <name type="scientific">Alteromonas lipolytica</name>
    <dbReference type="NCBI Taxonomy" id="1856405"/>
    <lineage>
        <taxon>Bacteria</taxon>
        <taxon>Pseudomonadati</taxon>
        <taxon>Pseudomonadota</taxon>
        <taxon>Gammaproteobacteria</taxon>
        <taxon>Alteromonadales</taxon>
        <taxon>Alteromonadaceae</taxon>
        <taxon>Alteromonas/Salinimonas group</taxon>
        <taxon>Alteromonas</taxon>
    </lineage>
</organism>
<dbReference type="Pfam" id="PF02954">
    <property type="entry name" value="HTH_8"/>
    <property type="match status" value="1"/>
</dbReference>
<proteinExistence type="predicted"/>